<dbReference type="PANTHER" id="PTHR31642">
    <property type="entry name" value="TRICHOTHECENE 3-O-ACETYLTRANSFERASE"/>
    <property type="match status" value="1"/>
</dbReference>
<dbReference type="AlphaFoldDB" id="A0A8J5LXG8"/>
<accession>A0A8J5LXG8</accession>
<comment type="caution">
    <text evidence="4">The sequence shown here is derived from an EMBL/GenBank/DDBJ whole genome shotgun (WGS) entry which is preliminary data.</text>
</comment>
<dbReference type="GO" id="GO:0016747">
    <property type="term" value="F:acyltransferase activity, transferring groups other than amino-acyl groups"/>
    <property type="evidence" value="ECO:0007669"/>
    <property type="project" value="TreeGrafter"/>
</dbReference>
<evidence type="ECO:0000256" key="3">
    <source>
        <dbReference type="ARBA" id="ARBA00023315"/>
    </source>
</evidence>
<gene>
    <name evidence="4" type="ORF">ZIOFF_008773</name>
</gene>
<name>A0A8J5LXG8_ZINOF</name>
<evidence type="ECO:0000313" key="5">
    <source>
        <dbReference type="Proteomes" id="UP000734854"/>
    </source>
</evidence>
<sequence length="448" mass="48284">MEVQVQRSFTLFPTGAGEATPGEPYELPLTIFDRCTVDIHIAVVYAFSPPTPSNPALLNALSQTLCLFPTLTGELCHDSSGLPCFLVGGQGGGALVVEATVASTLSDHLPLEPSPELLKLHPPTAEPAHLLQVQLNRFRCGGLAVGLSCHHKVADGASMGAFLAAWGRAARGIPASAPPATLFDRSWIRPRSPPRCEFEHWGTDFIRLNDGDDDDDGRRQHYSSNNSVDPSRITNFLLHYSADFISKKLKPATNFKYTTFETLLAHLWRKITAARGLAGDLETTVRVTVNVRQRMNPPAPANYFGNLVLNAYAKAKAATLAVAEGGLEAAARMVHEAIAKADGEYAQSMVDFGALHEPEGDSLVPVYGEEGNVLSPVVDAESWLRLRFEEMEVGGGGKLCGFLPTWVPLEGLLIFLPAAGEVTGGVDVMVSMLEEQAEAMKRMSHSLD</sequence>
<keyword evidence="5" id="KW-1185">Reference proteome</keyword>
<keyword evidence="3" id="KW-0012">Acyltransferase</keyword>
<proteinExistence type="inferred from homology"/>
<reference evidence="4 5" key="1">
    <citation type="submission" date="2020-08" db="EMBL/GenBank/DDBJ databases">
        <title>Plant Genome Project.</title>
        <authorList>
            <person name="Zhang R.-G."/>
        </authorList>
    </citation>
    <scope>NUCLEOTIDE SEQUENCE [LARGE SCALE GENOMIC DNA]</scope>
    <source>
        <tissue evidence="4">Rhizome</tissue>
    </source>
</reference>
<comment type="similarity">
    <text evidence="1">Belongs to the plant acyltransferase family.</text>
</comment>
<dbReference type="Proteomes" id="UP000734854">
    <property type="component" value="Unassembled WGS sequence"/>
</dbReference>
<dbReference type="EMBL" id="JACMSC010000002">
    <property type="protein sequence ID" value="KAG6534867.1"/>
    <property type="molecule type" value="Genomic_DNA"/>
</dbReference>
<evidence type="ECO:0000256" key="2">
    <source>
        <dbReference type="ARBA" id="ARBA00022679"/>
    </source>
</evidence>
<dbReference type="Pfam" id="PF02458">
    <property type="entry name" value="Transferase"/>
    <property type="match status" value="1"/>
</dbReference>
<organism evidence="4 5">
    <name type="scientific">Zingiber officinale</name>
    <name type="common">Ginger</name>
    <name type="synonym">Amomum zingiber</name>
    <dbReference type="NCBI Taxonomy" id="94328"/>
    <lineage>
        <taxon>Eukaryota</taxon>
        <taxon>Viridiplantae</taxon>
        <taxon>Streptophyta</taxon>
        <taxon>Embryophyta</taxon>
        <taxon>Tracheophyta</taxon>
        <taxon>Spermatophyta</taxon>
        <taxon>Magnoliopsida</taxon>
        <taxon>Liliopsida</taxon>
        <taxon>Zingiberales</taxon>
        <taxon>Zingiberaceae</taxon>
        <taxon>Zingiber</taxon>
    </lineage>
</organism>
<evidence type="ECO:0000256" key="1">
    <source>
        <dbReference type="ARBA" id="ARBA00009861"/>
    </source>
</evidence>
<dbReference type="OrthoDB" id="674773at2759"/>
<dbReference type="PANTHER" id="PTHR31642:SF151">
    <property type="entry name" value="OS12G0134700 PROTEIN"/>
    <property type="match status" value="1"/>
</dbReference>
<keyword evidence="2" id="KW-0808">Transferase</keyword>
<dbReference type="InterPro" id="IPR050317">
    <property type="entry name" value="Plant_Fungal_Acyltransferase"/>
</dbReference>
<evidence type="ECO:0000313" key="4">
    <source>
        <dbReference type="EMBL" id="KAG6534867.1"/>
    </source>
</evidence>
<protein>
    <submittedName>
        <fullName evidence="4">Uncharacterized protein</fullName>
    </submittedName>
</protein>